<protein>
    <submittedName>
        <fullName evidence="1">Uncharacterized protein</fullName>
    </submittedName>
</protein>
<organism evidence="1 2">
    <name type="scientific">Chitinophaga lutea</name>
    <dbReference type="NCBI Taxonomy" id="2488634"/>
    <lineage>
        <taxon>Bacteria</taxon>
        <taxon>Pseudomonadati</taxon>
        <taxon>Bacteroidota</taxon>
        <taxon>Chitinophagia</taxon>
        <taxon>Chitinophagales</taxon>
        <taxon>Chitinophagaceae</taxon>
        <taxon>Chitinophaga</taxon>
    </lineage>
</organism>
<sequence>MKKKFTSNLKEKQGLPLSLYFLEKGKESLLQSGSILKFEKARKINAGGYELFNFYKMISKF</sequence>
<evidence type="ECO:0000313" key="1">
    <source>
        <dbReference type="EMBL" id="RPE08910.1"/>
    </source>
</evidence>
<evidence type="ECO:0000313" key="2">
    <source>
        <dbReference type="Proteomes" id="UP000278351"/>
    </source>
</evidence>
<dbReference type="EMBL" id="RPDH01000002">
    <property type="protein sequence ID" value="RPE08910.1"/>
    <property type="molecule type" value="Genomic_DNA"/>
</dbReference>
<comment type="caution">
    <text evidence="1">The sequence shown here is derived from an EMBL/GenBank/DDBJ whole genome shotgun (WGS) entry which is preliminary data.</text>
</comment>
<accession>A0A3N4PYZ6</accession>
<dbReference type="RefSeq" id="WP_123847909.1">
    <property type="nucleotide sequence ID" value="NZ_RPDH01000002.1"/>
</dbReference>
<reference evidence="1 2" key="1">
    <citation type="submission" date="2018-11" db="EMBL/GenBank/DDBJ databases">
        <title>Chitinophaga lutea sp.nov., isolate from arsenic contaminated soil.</title>
        <authorList>
            <person name="Zong Y."/>
        </authorList>
    </citation>
    <scope>NUCLEOTIDE SEQUENCE [LARGE SCALE GENOMIC DNA]</scope>
    <source>
        <strain evidence="1 2">ZY74</strain>
    </source>
</reference>
<dbReference type="AlphaFoldDB" id="A0A3N4PYZ6"/>
<proteinExistence type="predicted"/>
<gene>
    <name evidence="1" type="ORF">EGT74_17995</name>
</gene>
<dbReference type="OrthoDB" id="799562at2"/>
<dbReference type="Proteomes" id="UP000278351">
    <property type="component" value="Unassembled WGS sequence"/>
</dbReference>
<keyword evidence="2" id="KW-1185">Reference proteome</keyword>
<name>A0A3N4PYZ6_9BACT</name>